<sequence length="69" mass="7614">MKLLDVVALLEPIPEQHLLRGQIGTVVEALDPGYVEVEFLVGDDYVTLAVAEDRLMPLHYAPNKSIRAA</sequence>
<dbReference type="Proteomes" id="UP000093129">
    <property type="component" value="Unassembled WGS sequence"/>
</dbReference>
<dbReference type="EMBL" id="MASQ01000164">
    <property type="protein sequence ID" value="OCB01307.1"/>
    <property type="molecule type" value="Genomic_DNA"/>
</dbReference>
<dbReference type="AlphaFoldDB" id="A0A1B9BUC1"/>
<name>A0A1B9BUC1_9PROT</name>
<proteinExistence type="predicted"/>
<dbReference type="RefSeq" id="WP_065414418.1">
    <property type="nucleotide sequence ID" value="NZ_MASQ01000164.1"/>
</dbReference>
<accession>A0A1B9BUC1</accession>
<evidence type="ECO:0000313" key="1">
    <source>
        <dbReference type="EMBL" id="OCB01307.1"/>
    </source>
</evidence>
<gene>
    <name evidence="1" type="ORF">BBC27_04710</name>
</gene>
<dbReference type="Pfam" id="PF16277">
    <property type="entry name" value="DUF4926"/>
    <property type="match status" value="1"/>
</dbReference>
<evidence type="ECO:0000313" key="2">
    <source>
        <dbReference type="Proteomes" id="UP000093129"/>
    </source>
</evidence>
<organism evidence="1 2">
    <name type="scientific">Acidithiobacillus ferrivorans</name>
    <dbReference type="NCBI Taxonomy" id="160808"/>
    <lineage>
        <taxon>Bacteria</taxon>
        <taxon>Pseudomonadati</taxon>
        <taxon>Pseudomonadota</taxon>
        <taxon>Acidithiobacillia</taxon>
        <taxon>Acidithiobacillales</taxon>
        <taxon>Acidithiobacillaceae</taxon>
        <taxon>Acidithiobacillus</taxon>
    </lineage>
</organism>
<reference evidence="1 2" key="1">
    <citation type="submission" date="2016-07" db="EMBL/GenBank/DDBJ databases">
        <title>Draft genome of a psychrotolerant acidophile Acidithiobacillus ferrivorans strain YL15.</title>
        <authorList>
            <person name="Peng T."/>
            <person name="Ma L."/>
            <person name="Nan M."/>
            <person name="An N."/>
            <person name="Wang M."/>
            <person name="Qiu G."/>
            <person name="Zeng W."/>
        </authorList>
    </citation>
    <scope>NUCLEOTIDE SEQUENCE [LARGE SCALE GENOMIC DNA]</scope>
    <source>
        <strain evidence="1 2">YL15</strain>
    </source>
</reference>
<comment type="caution">
    <text evidence="1">The sequence shown here is derived from an EMBL/GenBank/DDBJ whole genome shotgun (WGS) entry which is preliminary data.</text>
</comment>
<protein>
    <submittedName>
        <fullName evidence="1">DUF4926 domain-containing protein</fullName>
    </submittedName>
</protein>
<dbReference type="InterPro" id="IPR032568">
    <property type="entry name" value="DUF4926"/>
</dbReference>